<name>A0A9Q4B177_SALAG</name>
<evidence type="ECO:0000313" key="1">
    <source>
        <dbReference type="EMBL" id="MCR6096472.1"/>
    </source>
</evidence>
<evidence type="ECO:0000313" key="2">
    <source>
        <dbReference type="Proteomes" id="UP001057753"/>
    </source>
</evidence>
<sequence>MNCQFSQQAIGFIQKVAFKYNQDNISRTSAYANFFMANPEIRWAYLAHMVSRNAGWSMTDLTSKTYRTLLSKEWRRRLFITYERANWLIFSDAYPQLMIYRLSKDMKRPLFYLLPAFSVSHWMMREWEYFWYYRDINRLLYALIINEQHVIDKPIVQSNPFKKTVFQTSIFKWQETLHFNVVLFPGYMTRLYGCTVKDFTSVTERIKLGNQLSWLLFQSPCKKEIYHYFKTVPYTGSRLIDIRSHPSGERSLPLRVTFPYIWHDDKHRIDWSNDTRYKPNKALHRYVKRPVQYDLTKWYAKKHHQMLMAAQLIAHVKRKLNNS</sequence>
<gene>
    <name evidence="1" type="ORF">HXA33_07890</name>
</gene>
<dbReference type="InterPro" id="IPR019658">
    <property type="entry name" value="DUF2515"/>
</dbReference>
<dbReference type="EMBL" id="JABXYM010000001">
    <property type="protein sequence ID" value="MCR6096472.1"/>
    <property type="molecule type" value="Genomic_DNA"/>
</dbReference>
<dbReference type="Proteomes" id="UP001057753">
    <property type="component" value="Unassembled WGS sequence"/>
</dbReference>
<dbReference type="Pfam" id="PF10720">
    <property type="entry name" value="DUF2515"/>
    <property type="match status" value="1"/>
</dbReference>
<dbReference type="AlphaFoldDB" id="A0A9Q4B177"/>
<proteinExistence type="predicted"/>
<reference evidence="1" key="1">
    <citation type="submission" date="2020-06" db="EMBL/GenBank/DDBJ databases">
        <title>Insight into the genomes of haloalkaliphilic bacilli from Kenyan soda lakes.</title>
        <authorList>
            <person name="Mwirichia R."/>
            <person name="Villamizar G.C."/>
            <person name="Poehlein A."/>
            <person name="Mugweru J."/>
            <person name="Kipnyargis A."/>
            <person name="Kiplimo D."/>
            <person name="Orwa P."/>
            <person name="Daniel R."/>
        </authorList>
    </citation>
    <scope>NUCLEOTIDE SEQUENCE</scope>
    <source>
        <strain evidence="1">B1096_S55</strain>
    </source>
</reference>
<organism evidence="1 2">
    <name type="scientific">Salipaludibacillus agaradhaerens</name>
    <name type="common">Bacillus agaradhaerens</name>
    <dbReference type="NCBI Taxonomy" id="76935"/>
    <lineage>
        <taxon>Bacteria</taxon>
        <taxon>Bacillati</taxon>
        <taxon>Bacillota</taxon>
        <taxon>Bacilli</taxon>
        <taxon>Bacillales</taxon>
        <taxon>Bacillaceae</taxon>
    </lineage>
</organism>
<accession>A0A9Q4B177</accession>
<comment type="caution">
    <text evidence="1">The sequence shown here is derived from an EMBL/GenBank/DDBJ whole genome shotgun (WGS) entry which is preliminary data.</text>
</comment>
<dbReference type="RefSeq" id="WP_257821073.1">
    <property type="nucleotide sequence ID" value="NZ_JABXYM010000001.1"/>
</dbReference>
<protein>
    <submittedName>
        <fullName evidence="1">DUF2515 family protein</fullName>
    </submittedName>
</protein>
<keyword evidence="2" id="KW-1185">Reference proteome</keyword>